<reference evidence="1 2" key="1">
    <citation type="submission" date="2015-11" db="EMBL/GenBank/DDBJ databases">
        <title>Genome sequence of Pyrodictium occultum PL-19, a marine hyperthermophilic archaeon isolated from Volcano, Italy.</title>
        <authorList>
            <person name="Utturkar S."/>
            <person name="Huber H."/>
            <person name="Leptihn S."/>
            <person name="Brown S."/>
            <person name="Stetter K.O."/>
            <person name="Podar M."/>
        </authorList>
    </citation>
    <scope>NUCLEOTIDE SEQUENCE [LARGE SCALE GENOMIC DNA]</scope>
    <source>
        <strain evidence="1 2">PL-19</strain>
    </source>
</reference>
<dbReference type="RefSeq" id="WP_058371139.1">
    <property type="nucleotide sequence ID" value="NZ_LNTB01000001.1"/>
</dbReference>
<sequence length="386" mass="42089">MNHRSAALALAALAASAAALALLAGFATTQSPLSSFYAVGCAQAPNEPISLQQLGSITIAPASGAEGSLEEPEWLKITRHSDVDYVKLELSLENADQLRRLLDYLSIEVREAYQVFEGNVTTDQPYCKRAPQDEWPHLSWAIDGHGKDIAEKLKHVLRGHVQKGIDVDAAVQDILSRVSYATITLAYRNYTYNGTLYLAPGNGTAINETLHEIARHLVRGSGIVVHTPYADGRGFHHVVIEADTQPPTLFFDSADYGIIVGNGTSGHRPASALNFTLRLDFYDSSGNWLFAIWWDTIYYSYAGGRFNNWASYEYLSVARPVLKLGNVRAVLSLGKPSAVVAVDGDSWLYDGGRAAVLGARVYYEAREGVLFDSVPLVINARVVETG</sequence>
<dbReference type="AlphaFoldDB" id="A0A0V8RWL5"/>
<organism evidence="1 2">
    <name type="scientific">Pyrodictium occultum</name>
    <dbReference type="NCBI Taxonomy" id="2309"/>
    <lineage>
        <taxon>Archaea</taxon>
        <taxon>Thermoproteota</taxon>
        <taxon>Thermoprotei</taxon>
        <taxon>Desulfurococcales</taxon>
        <taxon>Pyrodictiaceae</taxon>
        <taxon>Pyrodictium</taxon>
    </lineage>
</organism>
<keyword evidence="2" id="KW-1185">Reference proteome</keyword>
<dbReference type="Proteomes" id="UP000053352">
    <property type="component" value="Unassembled WGS sequence"/>
</dbReference>
<accession>A0A0V8RWL5</accession>
<gene>
    <name evidence="1" type="ORF">CF15_06945</name>
</gene>
<evidence type="ECO:0000313" key="2">
    <source>
        <dbReference type="Proteomes" id="UP000053352"/>
    </source>
</evidence>
<name>A0A0V8RWL5_PYROC</name>
<dbReference type="EMBL" id="LNTB01000001">
    <property type="protein sequence ID" value="KSW12455.1"/>
    <property type="molecule type" value="Genomic_DNA"/>
</dbReference>
<evidence type="ECO:0000313" key="1">
    <source>
        <dbReference type="EMBL" id="KSW12455.1"/>
    </source>
</evidence>
<protein>
    <submittedName>
        <fullName evidence="1">Uncharacterized protein</fullName>
    </submittedName>
</protein>
<proteinExistence type="predicted"/>
<dbReference type="STRING" id="2309.CF15_06945"/>
<comment type="caution">
    <text evidence="1">The sequence shown here is derived from an EMBL/GenBank/DDBJ whole genome shotgun (WGS) entry which is preliminary data.</text>
</comment>